<evidence type="ECO:0000313" key="1">
    <source>
        <dbReference type="EMBL" id="SDF31404.1"/>
    </source>
</evidence>
<dbReference type="Proteomes" id="UP000198615">
    <property type="component" value="Unassembled WGS sequence"/>
</dbReference>
<protein>
    <submittedName>
        <fullName evidence="1">Uncharacterized protein</fullName>
    </submittedName>
</protein>
<dbReference type="OrthoDB" id="7360873at2"/>
<accession>A0A8G2BHF8</accession>
<keyword evidence="2" id="KW-1185">Reference proteome</keyword>
<organism evidence="1 2">
    <name type="scientific">Thalassobaculum litoreum DSM 18839</name>
    <dbReference type="NCBI Taxonomy" id="1123362"/>
    <lineage>
        <taxon>Bacteria</taxon>
        <taxon>Pseudomonadati</taxon>
        <taxon>Pseudomonadota</taxon>
        <taxon>Alphaproteobacteria</taxon>
        <taxon>Rhodospirillales</taxon>
        <taxon>Thalassobaculaceae</taxon>
        <taxon>Thalassobaculum</taxon>
    </lineage>
</organism>
<dbReference type="AlphaFoldDB" id="A0A8G2BHF8"/>
<name>A0A8G2BHF8_9PROT</name>
<sequence>MPSEFRFIVFTPHEAAQALVKFCQKSGRKLPIGTVVGADPVGGVAGEAPPTGLLRLLPDSGVEIKVKFEPQEVVGALLLFALDRKIPMPRDSEKVLESIRNRFALRIGYYPLEGGAAGKPETAKAPGK</sequence>
<proteinExistence type="predicted"/>
<comment type="caution">
    <text evidence="1">The sequence shown here is derived from an EMBL/GenBank/DDBJ whole genome shotgun (WGS) entry which is preliminary data.</text>
</comment>
<reference evidence="1 2" key="1">
    <citation type="submission" date="2016-10" db="EMBL/GenBank/DDBJ databases">
        <authorList>
            <person name="Varghese N."/>
            <person name="Submissions S."/>
        </authorList>
    </citation>
    <scope>NUCLEOTIDE SEQUENCE [LARGE SCALE GENOMIC DNA]</scope>
    <source>
        <strain evidence="1 2">DSM 18839</strain>
    </source>
</reference>
<evidence type="ECO:0000313" key="2">
    <source>
        <dbReference type="Proteomes" id="UP000198615"/>
    </source>
</evidence>
<gene>
    <name evidence="1" type="ORF">SAMN05660686_01008</name>
</gene>
<dbReference type="RefSeq" id="WP_028793721.1">
    <property type="nucleotide sequence ID" value="NZ_FNBW01000002.1"/>
</dbReference>
<dbReference type="EMBL" id="FNBW01000002">
    <property type="protein sequence ID" value="SDF31404.1"/>
    <property type="molecule type" value="Genomic_DNA"/>
</dbReference>